<dbReference type="EnsemblPlants" id="PGSC0003DMT400068034">
    <property type="protein sequence ID" value="PGSC0003DMT400068034"/>
    <property type="gene ID" value="PGSC0003DMG400026459"/>
</dbReference>
<name>M1CIB3_SOLTU</name>
<organism evidence="1 2">
    <name type="scientific">Solanum tuberosum</name>
    <name type="common">Potato</name>
    <dbReference type="NCBI Taxonomy" id="4113"/>
    <lineage>
        <taxon>Eukaryota</taxon>
        <taxon>Viridiplantae</taxon>
        <taxon>Streptophyta</taxon>
        <taxon>Embryophyta</taxon>
        <taxon>Tracheophyta</taxon>
        <taxon>Spermatophyta</taxon>
        <taxon>Magnoliopsida</taxon>
        <taxon>eudicotyledons</taxon>
        <taxon>Gunneridae</taxon>
        <taxon>Pentapetalae</taxon>
        <taxon>asterids</taxon>
        <taxon>lamiids</taxon>
        <taxon>Solanales</taxon>
        <taxon>Solanaceae</taxon>
        <taxon>Solanoideae</taxon>
        <taxon>Solaneae</taxon>
        <taxon>Solanum</taxon>
    </lineage>
</organism>
<dbReference type="ExpressionAtlas" id="M1CIB3">
    <property type="expression patterns" value="baseline"/>
</dbReference>
<reference evidence="1" key="2">
    <citation type="submission" date="2015-06" db="UniProtKB">
        <authorList>
            <consortium name="EnsemblPlants"/>
        </authorList>
    </citation>
    <scope>IDENTIFICATION</scope>
    <source>
        <strain evidence="1">DM1-3 516 R44</strain>
    </source>
</reference>
<accession>M1CIB3</accession>
<dbReference type="AlphaFoldDB" id="M1CIB3"/>
<dbReference type="HOGENOM" id="CLU_1819264_0_0_1"/>
<protein>
    <recommendedName>
        <fullName evidence="3">DUF4283 domain-containing protein</fullName>
    </recommendedName>
</protein>
<evidence type="ECO:0008006" key="3">
    <source>
        <dbReference type="Google" id="ProtNLM"/>
    </source>
</evidence>
<evidence type="ECO:0000313" key="2">
    <source>
        <dbReference type="Proteomes" id="UP000011115"/>
    </source>
</evidence>
<reference evidence="2" key="1">
    <citation type="journal article" date="2011" name="Nature">
        <title>Genome sequence and analysis of the tuber crop potato.</title>
        <authorList>
            <consortium name="The Potato Genome Sequencing Consortium"/>
        </authorList>
    </citation>
    <scope>NUCLEOTIDE SEQUENCE [LARGE SCALE GENOMIC DNA]</scope>
    <source>
        <strain evidence="2">cv. DM1-3 516 R44</strain>
    </source>
</reference>
<evidence type="ECO:0000313" key="1">
    <source>
        <dbReference type="EnsemblPlants" id="PGSC0003DMT400068034"/>
    </source>
</evidence>
<dbReference type="Gramene" id="PGSC0003DMT400068034">
    <property type="protein sequence ID" value="PGSC0003DMT400068034"/>
    <property type="gene ID" value="PGSC0003DMG400026459"/>
</dbReference>
<proteinExistence type="predicted"/>
<dbReference type="Proteomes" id="UP000011115">
    <property type="component" value="Unassembled WGS sequence"/>
</dbReference>
<sequence>MDDGGDKNSTHNSKEQQNICNWGFSNAKIRSIESMCSWKIPVVYRLPREIGKRNFHPRFNGWSILSLGKVHLVAIGMNKNKQVLANVIKIPPKDLPILNDMRKWTCNSWKSTFGLNVFSLSDSQYFIEFPMRKATEHVMTGE</sequence>
<keyword evidence="2" id="KW-1185">Reference proteome</keyword>